<organism evidence="4 5">
    <name type="scientific">Paenibacillus sediminis</name>
    <dbReference type="NCBI Taxonomy" id="664909"/>
    <lineage>
        <taxon>Bacteria</taxon>
        <taxon>Bacillati</taxon>
        <taxon>Bacillota</taxon>
        <taxon>Bacilli</taxon>
        <taxon>Bacillales</taxon>
        <taxon>Paenibacillaceae</taxon>
        <taxon>Paenibacillus</taxon>
    </lineage>
</organism>
<protein>
    <submittedName>
        <fullName evidence="4">Starvation-inducible DNA-binding protein</fullName>
    </submittedName>
</protein>
<keyword evidence="5" id="KW-1185">Reference proteome</keyword>
<keyword evidence="4" id="KW-0238">DNA-binding</keyword>
<gene>
    <name evidence="4" type="ORF">J2Z20_002249</name>
</gene>
<dbReference type="PROSITE" id="PS00819">
    <property type="entry name" value="DPS_2"/>
    <property type="match status" value="1"/>
</dbReference>
<dbReference type="GO" id="GO:0003677">
    <property type="term" value="F:DNA binding"/>
    <property type="evidence" value="ECO:0007669"/>
    <property type="project" value="UniProtKB-KW"/>
</dbReference>
<dbReference type="PIRSF" id="PIRSF005900">
    <property type="entry name" value="Dps"/>
    <property type="match status" value="1"/>
</dbReference>
<dbReference type="CDD" id="cd01043">
    <property type="entry name" value="DPS"/>
    <property type="match status" value="1"/>
</dbReference>
<dbReference type="PANTHER" id="PTHR42932:SF1">
    <property type="entry name" value="GENERAL STRESS PROTEIN 20U"/>
    <property type="match status" value="1"/>
</dbReference>
<feature type="domain" description="Ferritin/DPS" evidence="3">
    <location>
        <begin position="7"/>
        <end position="146"/>
    </location>
</feature>
<evidence type="ECO:0000313" key="4">
    <source>
        <dbReference type="EMBL" id="MBP1937354.1"/>
    </source>
</evidence>
<reference evidence="4 5" key="1">
    <citation type="submission" date="2021-03" db="EMBL/GenBank/DDBJ databases">
        <title>Genomic Encyclopedia of Type Strains, Phase IV (KMG-IV): sequencing the most valuable type-strain genomes for metagenomic binning, comparative biology and taxonomic classification.</title>
        <authorList>
            <person name="Goeker M."/>
        </authorList>
    </citation>
    <scope>NUCLEOTIDE SEQUENCE [LARGE SCALE GENOMIC DNA]</scope>
    <source>
        <strain evidence="4 5">DSM 23491</strain>
    </source>
</reference>
<dbReference type="PANTHER" id="PTHR42932">
    <property type="entry name" value="GENERAL STRESS PROTEIN 20U"/>
    <property type="match status" value="1"/>
</dbReference>
<evidence type="ECO:0000256" key="1">
    <source>
        <dbReference type="ARBA" id="ARBA00009497"/>
    </source>
</evidence>
<sequence>MNQTLEKMMNQHIANWTVLDMKLHNYHWFVKGADFFTLHSKFEELYSEASEIIDEVAERLLAIGGKPIATLKEVMQYTTLQEAEGQATAEQMVGAIVKDFDQLKGEIKEAIKVSDDDNDVVTSDMFTEILGKLDKHTWMLNALLGK</sequence>
<dbReference type="InterPro" id="IPR012347">
    <property type="entry name" value="Ferritin-like"/>
</dbReference>
<evidence type="ECO:0000313" key="5">
    <source>
        <dbReference type="Proteomes" id="UP001519273"/>
    </source>
</evidence>
<accession>A0ABS4H493</accession>
<dbReference type="PRINTS" id="PR01346">
    <property type="entry name" value="HELNAPAPROT"/>
</dbReference>
<dbReference type="InterPro" id="IPR023188">
    <property type="entry name" value="DPS_DNA-bd_CS"/>
</dbReference>
<dbReference type="InterPro" id="IPR008331">
    <property type="entry name" value="Ferritin_DPS_dom"/>
</dbReference>
<dbReference type="PROSITE" id="PS00818">
    <property type="entry name" value="DPS_1"/>
    <property type="match status" value="1"/>
</dbReference>
<dbReference type="Proteomes" id="UP001519273">
    <property type="component" value="Unassembled WGS sequence"/>
</dbReference>
<dbReference type="SUPFAM" id="SSF47240">
    <property type="entry name" value="Ferritin-like"/>
    <property type="match status" value="1"/>
</dbReference>
<dbReference type="Pfam" id="PF00210">
    <property type="entry name" value="Ferritin"/>
    <property type="match status" value="1"/>
</dbReference>
<dbReference type="EMBL" id="JAGGKP010000005">
    <property type="protein sequence ID" value="MBP1937354.1"/>
    <property type="molecule type" value="Genomic_DNA"/>
</dbReference>
<comment type="similarity">
    <text evidence="1 2">Belongs to the Dps family.</text>
</comment>
<dbReference type="RefSeq" id="WP_209849642.1">
    <property type="nucleotide sequence ID" value="NZ_CBCRVE010000005.1"/>
</dbReference>
<dbReference type="InterPro" id="IPR002177">
    <property type="entry name" value="DPS_DNA-bd"/>
</dbReference>
<evidence type="ECO:0000256" key="2">
    <source>
        <dbReference type="RuleBase" id="RU003875"/>
    </source>
</evidence>
<dbReference type="InterPro" id="IPR009078">
    <property type="entry name" value="Ferritin-like_SF"/>
</dbReference>
<evidence type="ECO:0000259" key="3">
    <source>
        <dbReference type="Pfam" id="PF00210"/>
    </source>
</evidence>
<dbReference type="Gene3D" id="1.20.1260.10">
    <property type="match status" value="1"/>
</dbReference>
<name>A0ABS4H493_9BACL</name>
<proteinExistence type="inferred from homology"/>
<comment type="caution">
    <text evidence="4">The sequence shown here is derived from an EMBL/GenBank/DDBJ whole genome shotgun (WGS) entry which is preliminary data.</text>
</comment>